<accession>A0A4U0WHL0</accession>
<keyword evidence="7 8" id="KW-0949">S-adenosyl-L-methionine</keyword>
<gene>
    <name evidence="11" type="ORF">B0A49_10987</name>
</gene>
<dbReference type="STRING" id="331657.A0A4U0WHL0"/>
<evidence type="ECO:0000256" key="2">
    <source>
        <dbReference type="ARBA" id="ARBA00010703"/>
    </source>
</evidence>
<evidence type="ECO:0000256" key="3">
    <source>
        <dbReference type="ARBA" id="ARBA00012834"/>
    </source>
</evidence>
<evidence type="ECO:0000256" key="5">
    <source>
        <dbReference type="ARBA" id="ARBA00022603"/>
    </source>
</evidence>
<dbReference type="EMBL" id="NAJN01001708">
    <property type="protein sequence ID" value="TKA61606.1"/>
    <property type="molecule type" value="Genomic_DNA"/>
</dbReference>
<proteinExistence type="inferred from homology"/>
<feature type="compositionally biased region" description="Polar residues" evidence="10">
    <location>
        <begin position="1"/>
        <end position="11"/>
    </location>
</feature>
<dbReference type="SUPFAM" id="SSF53335">
    <property type="entry name" value="S-adenosyl-L-methionine-dependent methyltransferases"/>
    <property type="match status" value="1"/>
</dbReference>
<evidence type="ECO:0000313" key="11">
    <source>
        <dbReference type="EMBL" id="TKA61606.1"/>
    </source>
</evidence>
<dbReference type="PIRSF" id="PIRSF016305">
    <property type="entry name" value="LCM_mtfrase"/>
    <property type="match status" value="1"/>
</dbReference>
<evidence type="ECO:0000256" key="10">
    <source>
        <dbReference type="SAM" id="MobiDB-lite"/>
    </source>
</evidence>
<name>A0A4U0WHL0_9PEZI</name>
<keyword evidence="5 8" id="KW-0489">Methyltransferase</keyword>
<dbReference type="InterPro" id="IPR029063">
    <property type="entry name" value="SAM-dependent_MTases_sf"/>
</dbReference>
<evidence type="ECO:0000256" key="4">
    <source>
        <dbReference type="ARBA" id="ARBA00017497"/>
    </source>
</evidence>
<reference evidence="11 12" key="1">
    <citation type="submission" date="2017-03" db="EMBL/GenBank/DDBJ databases">
        <title>Genomes of endolithic fungi from Antarctica.</title>
        <authorList>
            <person name="Coleine C."/>
            <person name="Masonjones S."/>
            <person name="Stajich J.E."/>
        </authorList>
    </citation>
    <scope>NUCLEOTIDE SEQUENCE [LARGE SCALE GENOMIC DNA]</scope>
    <source>
        <strain evidence="11 12">CCFEE 5187</strain>
    </source>
</reference>
<dbReference type="InterPro" id="IPR016651">
    <property type="entry name" value="LCMT1"/>
</dbReference>
<evidence type="ECO:0000256" key="9">
    <source>
        <dbReference type="PIRSR" id="PIRSR016305-1"/>
    </source>
</evidence>
<dbReference type="AlphaFoldDB" id="A0A4U0WHL0"/>
<feature type="binding site" evidence="9">
    <location>
        <position position="116"/>
    </location>
    <ligand>
        <name>S-adenosyl-L-methionine</name>
        <dbReference type="ChEBI" id="CHEBI:59789"/>
    </ligand>
</feature>
<dbReference type="EC" id="2.1.1.233" evidence="3 8"/>
<dbReference type="Pfam" id="PF04072">
    <property type="entry name" value="LCM"/>
    <property type="match status" value="1"/>
</dbReference>
<evidence type="ECO:0000256" key="8">
    <source>
        <dbReference type="PIRNR" id="PIRNR016305"/>
    </source>
</evidence>
<dbReference type="GO" id="GO:0018423">
    <property type="term" value="F:protein C-terminal leucine carboxyl O-methyltransferase activity"/>
    <property type="evidence" value="ECO:0007669"/>
    <property type="project" value="UniProtKB-EC"/>
</dbReference>
<sequence>MAASSIPNLNTLRPRAGGPSGLRGRRRNVEDGELSAEARDRIVQQTDNDASLSRISAVELGYLHDPFARAFVDGPVPRRYPIINRGTYARTTALDSLVLKFLRESGDAQTQVISLGAGSDTRFFRLAVEVPNYTQRLLYHELDFPANTIAKTSAIRRSSDLLGAIQGSLDVPQDPSELVFHEDGTGMRSPTYNLHAIDLRTLADPATAPSVPNLSTTAPTLIISECCLCYFPPATTSSILRTITGTLVPSPTPVGLILYEPIRPHDPFGKVMVSNLAARGIHLQTLEAYSTLSRQKQRLRDVGFMSGQGAADVNFAFEKWIDTEQRERVAGLEMLDELEEWRLLAQHYCVAWGWRDGESEVFGRAWSDVKAQEDGGG</sequence>
<dbReference type="PANTHER" id="PTHR13600:SF21">
    <property type="entry name" value="LEUCINE CARBOXYL METHYLTRANSFERASE 1"/>
    <property type="match status" value="1"/>
</dbReference>
<feature type="binding site" evidence="9">
    <location>
        <begin position="198"/>
        <end position="199"/>
    </location>
    <ligand>
        <name>S-adenosyl-L-methionine</name>
        <dbReference type="ChEBI" id="CHEBI:59789"/>
    </ligand>
</feature>
<keyword evidence="6 8" id="KW-0808">Transferase</keyword>
<organism evidence="11 12">
    <name type="scientific">Cryomyces minteri</name>
    <dbReference type="NCBI Taxonomy" id="331657"/>
    <lineage>
        <taxon>Eukaryota</taxon>
        <taxon>Fungi</taxon>
        <taxon>Dikarya</taxon>
        <taxon>Ascomycota</taxon>
        <taxon>Pezizomycotina</taxon>
        <taxon>Dothideomycetes</taxon>
        <taxon>Dothideomycetes incertae sedis</taxon>
        <taxon>Cryomyces</taxon>
    </lineage>
</organism>
<dbReference type="OrthoDB" id="203237at2759"/>
<comment type="similarity">
    <text evidence="2 8">Belongs to the methyltransferase superfamily. LCMT family.</text>
</comment>
<dbReference type="Gene3D" id="3.40.50.150">
    <property type="entry name" value="Vaccinia Virus protein VP39"/>
    <property type="match status" value="1"/>
</dbReference>
<dbReference type="GO" id="GO:0032259">
    <property type="term" value="P:methylation"/>
    <property type="evidence" value="ECO:0007669"/>
    <property type="project" value="UniProtKB-KW"/>
</dbReference>
<keyword evidence="12" id="KW-1185">Reference proteome</keyword>
<evidence type="ECO:0000256" key="6">
    <source>
        <dbReference type="ARBA" id="ARBA00022679"/>
    </source>
</evidence>
<dbReference type="Proteomes" id="UP000308768">
    <property type="component" value="Unassembled WGS sequence"/>
</dbReference>
<comment type="caution">
    <text evidence="11">The sequence shown here is derived from an EMBL/GenBank/DDBJ whole genome shotgun (WGS) entry which is preliminary data.</text>
</comment>
<feature type="region of interest" description="Disordered" evidence="10">
    <location>
        <begin position="1"/>
        <end position="36"/>
    </location>
</feature>
<evidence type="ECO:0000256" key="1">
    <source>
        <dbReference type="ARBA" id="ARBA00000724"/>
    </source>
</evidence>
<comment type="function">
    <text evidence="8">Methylates the carboxyl group of the C-terminal leucine residue of protein phosphatase 2A catalytic subunits to form alpha-leucine ester residues.</text>
</comment>
<evidence type="ECO:0000313" key="12">
    <source>
        <dbReference type="Proteomes" id="UP000308768"/>
    </source>
</evidence>
<feature type="binding site" evidence="9">
    <location>
        <position position="90"/>
    </location>
    <ligand>
        <name>S-adenosyl-L-methionine</name>
        <dbReference type="ChEBI" id="CHEBI:59789"/>
    </ligand>
</feature>
<evidence type="ECO:0000256" key="7">
    <source>
        <dbReference type="ARBA" id="ARBA00022691"/>
    </source>
</evidence>
<protein>
    <recommendedName>
        <fullName evidence="4 8">Leucine carboxyl methyltransferase 1</fullName>
        <ecNumber evidence="3 8">2.1.1.233</ecNumber>
    </recommendedName>
</protein>
<feature type="binding site" evidence="9">
    <location>
        <position position="225"/>
    </location>
    <ligand>
        <name>S-adenosyl-L-methionine</name>
        <dbReference type="ChEBI" id="CHEBI:59789"/>
    </ligand>
</feature>
<comment type="catalytic activity">
    <reaction evidence="1 8">
        <text>[phosphatase 2A protein]-C-terminal L-leucine + S-adenosyl-L-methionine = [phosphatase 2A protein]-C-terminal L-leucine methyl ester + S-adenosyl-L-homocysteine</text>
        <dbReference type="Rhea" id="RHEA:48544"/>
        <dbReference type="Rhea" id="RHEA-COMP:12134"/>
        <dbReference type="Rhea" id="RHEA-COMP:12135"/>
        <dbReference type="ChEBI" id="CHEBI:57856"/>
        <dbReference type="ChEBI" id="CHEBI:59789"/>
        <dbReference type="ChEBI" id="CHEBI:90516"/>
        <dbReference type="ChEBI" id="CHEBI:90517"/>
        <dbReference type="EC" id="2.1.1.233"/>
    </reaction>
</comment>
<dbReference type="InterPro" id="IPR007213">
    <property type="entry name" value="Ppm1/Ppm2/Tcmp"/>
</dbReference>
<dbReference type="PANTHER" id="PTHR13600">
    <property type="entry name" value="LEUCINE CARBOXYL METHYLTRANSFERASE"/>
    <property type="match status" value="1"/>
</dbReference>